<keyword evidence="1" id="KW-0472">Membrane</keyword>
<dbReference type="InterPro" id="IPR001036">
    <property type="entry name" value="Acrflvin-R"/>
</dbReference>
<dbReference type="PRINTS" id="PR00702">
    <property type="entry name" value="ACRIFLAVINRP"/>
</dbReference>
<dbReference type="Gene3D" id="3.30.2090.10">
    <property type="entry name" value="Multidrug efflux transporter AcrB TolC docking domain, DN and DC subdomains"/>
    <property type="match status" value="2"/>
</dbReference>
<feature type="transmembrane region" description="Helical" evidence="1">
    <location>
        <begin position="369"/>
        <end position="389"/>
    </location>
</feature>
<feature type="transmembrane region" description="Helical" evidence="1">
    <location>
        <begin position="395"/>
        <end position="419"/>
    </location>
</feature>
<feature type="transmembrane region" description="Helical" evidence="1">
    <location>
        <begin position="342"/>
        <end position="362"/>
    </location>
</feature>
<evidence type="ECO:0000313" key="2">
    <source>
        <dbReference type="EMBL" id="CAI8055269.1"/>
    </source>
</evidence>
<keyword evidence="1" id="KW-0812">Transmembrane</keyword>
<dbReference type="GO" id="GO:0042910">
    <property type="term" value="F:xenobiotic transmembrane transporter activity"/>
    <property type="evidence" value="ECO:0007669"/>
    <property type="project" value="TreeGrafter"/>
</dbReference>
<proteinExistence type="predicted"/>
<dbReference type="Gene3D" id="3.30.70.1430">
    <property type="entry name" value="Multidrug efflux transporter AcrB pore domain"/>
    <property type="match status" value="2"/>
</dbReference>
<reference evidence="2" key="1">
    <citation type="submission" date="2023-03" db="EMBL/GenBank/DDBJ databases">
        <authorList>
            <person name="Steffen K."/>
            <person name="Cardenas P."/>
        </authorList>
    </citation>
    <scope>NUCLEOTIDE SEQUENCE</scope>
</reference>
<dbReference type="Gene3D" id="3.30.70.1320">
    <property type="entry name" value="Multidrug efflux transporter AcrB pore domain like"/>
    <property type="match status" value="1"/>
</dbReference>
<evidence type="ECO:0000313" key="3">
    <source>
        <dbReference type="Proteomes" id="UP001174909"/>
    </source>
</evidence>
<dbReference type="Proteomes" id="UP001174909">
    <property type="component" value="Unassembled WGS sequence"/>
</dbReference>
<dbReference type="EMBL" id="CASHTH010004267">
    <property type="protein sequence ID" value="CAI8055269.1"/>
    <property type="molecule type" value="Genomic_DNA"/>
</dbReference>
<keyword evidence="3" id="KW-1185">Reference proteome</keyword>
<keyword evidence="1" id="KW-1133">Transmembrane helix</keyword>
<dbReference type="SUPFAM" id="SSF82714">
    <property type="entry name" value="Multidrug efflux transporter AcrB TolC docking domain, DN and DC subdomains"/>
    <property type="match status" value="2"/>
</dbReference>
<comment type="caution">
    <text evidence="2">The sequence shown here is derived from an EMBL/GenBank/DDBJ whole genome shotgun (WGS) entry which is preliminary data.</text>
</comment>
<feature type="transmembrane region" description="Helical" evidence="1">
    <location>
        <begin position="949"/>
        <end position="970"/>
    </location>
</feature>
<dbReference type="InterPro" id="IPR027463">
    <property type="entry name" value="AcrB_DN_DC_subdom"/>
</dbReference>
<gene>
    <name evidence="2" type="ORF">GBAR_LOCUS30188</name>
</gene>
<accession>A0AA35XFA0</accession>
<dbReference type="PANTHER" id="PTHR32063">
    <property type="match status" value="1"/>
</dbReference>
<feature type="transmembrane region" description="Helical" evidence="1">
    <location>
        <begin position="893"/>
        <end position="912"/>
    </location>
</feature>
<dbReference type="GO" id="GO:0005886">
    <property type="term" value="C:plasma membrane"/>
    <property type="evidence" value="ECO:0007669"/>
    <property type="project" value="TreeGrafter"/>
</dbReference>
<feature type="transmembrane region" description="Helical" evidence="1">
    <location>
        <begin position="12"/>
        <end position="32"/>
    </location>
</feature>
<dbReference type="AlphaFoldDB" id="A0AA35XFA0"/>
<name>A0AA35XFA0_GEOBA</name>
<feature type="transmembrane region" description="Helical" evidence="1">
    <location>
        <begin position="553"/>
        <end position="572"/>
    </location>
</feature>
<feature type="transmembrane region" description="Helical" evidence="1">
    <location>
        <begin position="472"/>
        <end position="495"/>
    </location>
</feature>
<feature type="transmembrane region" description="Helical" evidence="1">
    <location>
        <begin position="440"/>
        <end position="460"/>
    </location>
</feature>
<feature type="transmembrane region" description="Helical" evidence="1">
    <location>
        <begin position="919"/>
        <end position="943"/>
    </location>
</feature>
<evidence type="ECO:0000256" key="1">
    <source>
        <dbReference type="SAM" id="Phobius"/>
    </source>
</evidence>
<dbReference type="Pfam" id="PF00873">
    <property type="entry name" value="ACR_tran"/>
    <property type="match status" value="1"/>
</dbReference>
<organism evidence="2 3">
    <name type="scientific">Geodia barretti</name>
    <name type="common">Barrett's horny sponge</name>
    <dbReference type="NCBI Taxonomy" id="519541"/>
    <lineage>
        <taxon>Eukaryota</taxon>
        <taxon>Metazoa</taxon>
        <taxon>Porifera</taxon>
        <taxon>Demospongiae</taxon>
        <taxon>Heteroscleromorpha</taxon>
        <taxon>Tetractinellida</taxon>
        <taxon>Astrophorina</taxon>
        <taxon>Geodiidae</taxon>
        <taxon>Geodia</taxon>
    </lineage>
</organism>
<dbReference type="SUPFAM" id="SSF82866">
    <property type="entry name" value="Multidrug efflux transporter AcrB transmembrane domain"/>
    <property type="match status" value="2"/>
</dbReference>
<dbReference type="Gene3D" id="3.30.70.1440">
    <property type="entry name" value="Multidrug efflux transporter AcrB pore domain"/>
    <property type="match status" value="1"/>
</dbReference>
<dbReference type="SUPFAM" id="SSF82693">
    <property type="entry name" value="Multidrug efflux transporter AcrB pore domain, PN1, PN2, PC1 and PC2 subdomains"/>
    <property type="match status" value="2"/>
</dbReference>
<dbReference type="PANTHER" id="PTHR32063:SF0">
    <property type="entry name" value="SWARMING MOTILITY PROTEIN SWRC"/>
    <property type="match status" value="1"/>
</dbReference>
<dbReference type="Gene3D" id="1.20.1640.10">
    <property type="entry name" value="Multidrug efflux transporter AcrB transmembrane domain"/>
    <property type="match status" value="2"/>
</dbReference>
<sequence>MNLIRLAIDRPIAVVAAILMVVMFGLVALQTIPIQLTPDVRKPVLTVETFWPGAAPAEVEREIITQQEEVFKGLEGLSRMIGSADDGVGEIELEFAVGTDMDKSLVLVANRLDRVPDKPSDAAEPIISSAGSEDQPIAWFILSRKPGNERPIHTYGDFVEDVIQERLERVPGVARVNMFGGTTRELRITVDPERMARYGLTVSEIADALRRSNASTSAGDIEEGKRRYVVRTDGELNTPERVASVVLRSDSDPLSGRIGRVTMGDIATIAYRHKEPIARIRQLGEPALAVNAVRDAGANVIETMASVKEAVAELNAAAIPQAGLVFQQVYDETDYINSAIDLVQQNIFVGGALAALILMLFLRSFSATLIVSIAIPVSVVGSFVAMALLGRSINVISLAGLAFAVGMVVDAAIVVLENIYRLRQSGYGRLQAAYHGARQVWGAVFVSAATTVLVFVPILVMELEAGQLFRDIAVAISVSVVLSLIVASTVIPSLASRILGRRRRGERGASGAQAVTEEAPYRLRLPIIDDAAALLVRIILGFTGWVVRRRLRAAAVAVVVCGGALFVSWLLLPRLDYLPTGNRNLVFGVLLPPPGYNLETTMGIARSVEDAVRPLWASETGPDAAPGEPPKIQRFFFVTFRDQAFVGAIAVEPDRAGELIDPIRRPVFFEPGTFGFVSQASLFGRGIGGGRKIDVDISGPDLETVLGIALQATGLVAQALPFDQGNQFRPKPGLELGAPEVRLLPDPIKLGDNGISVREFGATIAAYNDGLKVDEVTIDAKRFDLVLAGPDANVDRTQGIENLPVVTRAGATIPASSLADIVVTAGPTKIRHVERERTISLEIRPAADIPLEVAMERLETGVIQALEGRGLPPGVKIRLSGTADDLEATWDAMAMNLVVAIAIVYLIMAVLFESFVYPFVIMLSVPLAAAGGVLGLAAVNTYAFQPLDMLTLLGFVILVGIVVNNAILLVHQTLFHMREEQMAVADAITTATRNRIRPIFMSTLTSVFGMCRWCCSPAQGRSSTAGSGPS</sequence>
<protein>
    <submittedName>
        <fullName evidence="2">Nodulation protein NolG</fullName>
    </submittedName>
</protein>